<dbReference type="EMBL" id="JAGFBV010000031">
    <property type="protein sequence ID" value="MBP4139625.1"/>
    <property type="molecule type" value="Genomic_DNA"/>
</dbReference>
<dbReference type="AlphaFoldDB" id="A0A940XH05"/>
<comment type="caution">
    <text evidence="1">The sequence shown here is derived from an EMBL/GenBank/DDBJ whole genome shotgun (WGS) entry which is preliminary data.</text>
</comment>
<dbReference type="InterPro" id="IPR019694">
    <property type="entry name" value="Phage_HP1_Orf23"/>
</dbReference>
<reference evidence="1 2" key="1">
    <citation type="submission" date="2021-03" db="EMBL/GenBank/DDBJ databases">
        <title>Flavobacterium Flabelliformis Sp. Nov. And Flavobacterium Geliluteum Sp. Nov., Two Novel Multidrug Resistant Psychrophilic Species Isolated From Antarctica.</title>
        <authorList>
            <person name="Kralova S."/>
            <person name="Busse H.J."/>
            <person name="Bezdicek M."/>
            <person name="Nykrynova M."/>
            <person name="Kroupova E."/>
            <person name="Krsek D."/>
            <person name="Sedlacek I."/>
        </authorList>
    </citation>
    <scope>NUCLEOTIDE SEQUENCE [LARGE SCALE GENOMIC DNA]</scope>
    <source>
        <strain evidence="1 2">P7388</strain>
    </source>
</reference>
<dbReference type="RefSeq" id="WP_210667589.1">
    <property type="nucleotide sequence ID" value="NZ_JAGFBV010000031.1"/>
</dbReference>
<dbReference type="Pfam" id="PF10758">
    <property type="entry name" value="DUF2586"/>
    <property type="match status" value="1"/>
</dbReference>
<dbReference type="Proteomes" id="UP000675047">
    <property type="component" value="Unassembled WGS sequence"/>
</dbReference>
<evidence type="ECO:0000313" key="1">
    <source>
        <dbReference type="EMBL" id="MBP4139625.1"/>
    </source>
</evidence>
<name>A0A940XH05_9FLAO</name>
<accession>A0A940XH05</accession>
<gene>
    <name evidence="1" type="ORF">J3495_16235</name>
</gene>
<proteinExistence type="predicted"/>
<sequence length="398" mass="42460">MGKPSVNIAFENGNIGTVVTSPDGICTIVSSAVANGGFALLTPYTVYSLAEAEALGIIPTIAGNYELHKTIKEFYAEAGDGTELWIYGVAKTKTLDELVAASSVVLTASNRRVRFVICKYAPLVAEVVVTAGIRTGFPATIAAAQAIADQFTIDKTQPVVFILEAYNFTGVASDLVGFSTATDNRVAVLIGDTETRTGATASKGAAVGVLAGRIASNQVHVNVGRVKDGALKPLTFYVVDTPVEQVNVDAIYDKGFITLTTHTGKSGYFFVDDMMACEVSDDYHYLTRRRVIDKAYVLANQTLTNFILDTVPLNNEGKIQAAYAKALEAEVVRVIAQEMTAKGELSADATVANDNGVECVIDVTNNIAQDSTIKGRIRVRPHGYGRFLEFTIGFNTGQ</sequence>
<protein>
    <recommendedName>
        <fullName evidence="3">DUF2586 family protein</fullName>
    </recommendedName>
</protein>
<keyword evidence="2" id="KW-1185">Reference proteome</keyword>
<evidence type="ECO:0000313" key="2">
    <source>
        <dbReference type="Proteomes" id="UP000675047"/>
    </source>
</evidence>
<evidence type="ECO:0008006" key="3">
    <source>
        <dbReference type="Google" id="ProtNLM"/>
    </source>
</evidence>
<organism evidence="1 2">
    <name type="scientific">Flavobacterium geliluteum</name>
    <dbReference type="NCBI Taxonomy" id="2816120"/>
    <lineage>
        <taxon>Bacteria</taxon>
        <taxon>Pseudomonadati</taxon>
        <taxon>Bacteroidota</taxon>
        <taxon>Flavobacteriia</taxon>
        <taxon>Flavobacteriales</taxon>
        <taxon>Flavobacteriaceae</taxon>
        <taxon>Flavobacterium</taxon>
    </lineage>
</organism>